<feature type="chain" id="PRO_5015967571" description="Ig-like domain-containing protein" evidence="1">
    <location>
        <begin position="24"/>
        <end position="2340"/>
    </location>
</feature>
<dbReference type="Pfam" id="PF18962">
    <property type="entry name" value="Por_Secre_tail"/>
    <property type="match status" value="1"/>
</dbReference>
<feature type="domain" description="Ig-like" evidence="3">
    <location>
        <begin position="2112"/>
        <end position="2190"/>
    </location>
</feature>
<protein>
    <recommendedName>
        <fullName evidence="6">Ig-like domain-containing protein</fullName>
    </recommendedName>
</protein>
<dbReference type="InterPro" id="IPR036179">
    <property type="entry name" value="Ig-like_dom_sf"/>
</dbReference>
<gene>
    <name evidence="4" type="ORF">DN068_07450</name>
</gene>
<dbReference type="InterPro" id="IPR013783">
    <property type="entry name" value="Ig-like_fold"/>
</dbReference>
<keyword evidence="1" id="KW-0732">Signal</keyword>
<reference evidence="4 5" key="1">
    <citation type="submission" date="2018-06" db="EMBL/GenBank/DDBJ databases">
        <title>Mucibacter soli gen. nov., sp. nov., a new member of the family Chitinophagaceae producing mucin.</title>
        <authorList>
            <person name="Kim M.-K."/>
            <person name="Park S."/>
            <person name="Kim T.-S."/>
            <person name="Joung Y."/>
            <person name="Han J.-H."/>
            <person name="Kim S.B."/>
        </authorList>
    </citation>
    <scope>NUCLEOTIDE SEQUENCE [LARGE SCALE GENOMIC DNA]</scope>
    <source>
        <strain evidence="4 5">R1-15</strain>
    </source>
</reference>
<dbReference type="InterPro" id="IPR026444">
    <property type="entry name" value="Secre_tail"/>
</dbReference>
<dbReference type="Gene3D" id="2.60.120.260">
    <property type="entry name" value="Galactose-binding domain-like"/>
    <property type="match status" value="1"/>
</dbReference>
<keyword evidence="5" id="KW-1185">Reference proteome</keyword>
<feature type="signal peptide" evidence="1">
    <location>
        <begin position="1"/>
        <end position="23"/>
    </location>
</feature>
<feature type="domain" description="Secretion system C-terminal sorting" evidence="2">
    <location>
        <begin position="2270"/>
        <end position="2330"/>
    </location>
</feature>
<comment type="caution">
    <text evidence="4">The sequence shown here is derived from an EMBL/GenBank/DDBJ whole genome shotgun (WGS) entry which is preliminary data.</text>
</comment>
<sequence length="2340" mass="238850">MKLPLQKALIGLCLVGATTSARAQLSGTLSVPSATYPTIASVVSALNTQGVGAGGVTVNVTAGYTETLTAALSLTATGTSANQITFQKSGTGANPLITAYANTSGTATAASATIDGIWNFVGSDYVTINGIDLSENSANNTAAAAAATQAAAAGILMEYGYAFFKTSATDGAQNNMVKNCTVTLNRLNWTAAGSGPLYPGSAGIEVMNCTPAATQTSLTVSAVSGRSMNNKFYSNTVQNCNVGIALSGYAASSPYTLADTSNDIGGSSVTTANTVINFGGGTSATQQSIGIAVRNQWNFNASYNTVNSNNGSGVNHPYTLRGMYFVNSAGASGSANNNTVTVAGGGSSQSIYAIDMEAGNSANSNTVNVVNNTIQNSAFATSSSGSLYGIYVSSTATAVNVNNNTFSGNSVTTANGSFQGIYNNDAPANLSINNNTFSGAAYGSTVNTGTQYFIYNSSTMTGTFTINGNTFQNCTNMNTSGDVYFIYNNNSTPSYSVQNNKFNNLSRASTLGGNFYGHYNNGGGNGTATLSYNTFNNITSSGSGLFYGLHSTTSSSQSVNYTGNKFTNLTLGSGSAYMIYNTYGNVVNINNDTINNISTGGDLYPIFAGSGSTINANVYSNIINTISTSGANSIYGIYLNASASGAVTNAYKNKVYDFSATNAGGKAYGIYASSSATHTIYNNLVGDIKAPAATDPNAVVGIYISSVNAANVYNNTVYLSATSSGATFGSSALYVSSTSPSVTSRNNILVNNSTPGATSGYSAAFRYTAAPGSAYQNVSNNNLFYAGTAAANHLIYGEGASASATNGQQTLAGYKSYIGNARDTFSVTENPNFASTTGSAANYLHFAAGTSTYAESGGANVSGITDDYDGDIRQGNPGYTGTGTAPDIGADEFNGTPLTPSINTIAVAPGTQCEASAHTVTANVSPAPGGSITSVTLTYAFNGTAQTPITMTGGSTTTTSNWTATIPAATPGNAVVTWSVLVYDGSFTKTSTGTSYSDAPMLGLTATASATLATVCAGSPSVLKVNVPAPSVVGAGALTTSGSGGSSGNYVSPFSHYYGGYKGQYMIRASELTAAGFAPGDFTALAFDVTSVGTTYAGFAINMLQTTNTDLSAGFNLSGLQQVYNTSATPVVGINTYAFTAPFTWDGTSNIVVQVCWSNNNTGGTASEVKYDNTSFIAEAYYRADNTSVATMCGNTSNTGTVSARPKMVLTGNKGNLTYSWSNGSSVVGITSPLTVTPASTTSYTATVKDVNNCTITSNAIQVTVTPLPASPTVTNTTQCGVGVPTVSVSGGTGIYKWYSAATGGTLLQRGGNTYTGVIGTTTTFYVVDSSGLCESARVAVTATVTIPDSINAKANGSFTPPNICLGSPVNLSTVKNGTTNTYTYKWTANPTTGSNIPATGTTGQNITVTPTAAGTYVYTVTGSDATCTAVSSVTVNVINTFANTPLATSATKPTICAGDADSLKASITAPFFTETFESASFPLTTFVTGSVSGTPTATQNTTYFAQGSSSVLFNTASASADVSLSSATSINLTQYSSAKLTFSQIAALEGSSSSYDYGYVQYSTDGGTTWTSFPTSSYAGTGTLFNSVVSFSTLSYSNWTSTLSSATATPTNSLWQNETINIPAAAMTSTQFKVRFRYTTDGSVFYYGWLIDNIQLIGTYAANVSWANGATVIGTANPQPVTPTSTTTYTPTITYNGCTTTAPTVTVTVNPLPTATITPSAATTICAGNNIVLTAGAGTGYTYQWQLNGAAITGATANTYTATAAGNYTVVATSLNCSATSAATVITVTPLPTATATAAGATSFCTGGSVVLNANTGTGLTYVWKRNGTNITGATTASYTATTTGAYTVTVTSNSCSATSTAVNVTVLAPPTATVSVFGNTTFCQGDSALLVANVGAGLSYVWKRNGVSIAGATNSMYHVSLAGTYTVDVNNGACTTTSNSVVITVNPLPTVTTAASGPTGFCEGGSVTLTASPATGLTYIWKENGNVISGATNASYTATQTGAYTVTASNGTCSNTSSPVNVTAYPIPVATITPLTATTICTNDTAVLQAPGGTGYVYQWYLNGNAIAGANGQIYSTNTPGSYTVEVTTPAGCTATSTTAVTITTFVAPNTVVAHTGSLAVCEGSSVTLSVTTGIGYTYQWYKNSTLIYGATNSDYTVVSQAGTYTVRVTTPNGCSGISLNQVVTVLPLMYPIISISGTTLSTSGFTAYQWYLNNTPIPGATNASYTVEQDGYYTVLGTAPNGCPTMSAIASIQFLGIETVKAEMVKIYPNPSSSKVYIDAPKDVNVALCAVDGRVLDYVKKAKQIDISNYTDGVYMIRVLDENDVLIKIEKLVKASR</sequence>
<organism evidence="4 5">
    <name type="scientific">Taibaiella soli</name>
    <dbReference type="NCBI Taxonomy" id="1649169"/>
    <lineage>
        <taxon>Bacteria</taxon>
        <taxon>Pseudomonadati</taxon>
        <taxon>Bacteroidota</taxon>
        <taxon>Chitinophagia</taxon>
        <taxon>Chitinophagales</taxon>
        <taxon>Chitinophagaceae</taxon>
        <taxon>Taibaiella</taxon>
    </lineage>
</organism>
<dbReference type="EMBL" id="QKTW01000011">
    <property type="protein sequence ID" value="PZF73552.1"/>
    <property type="molecule type" value="Genomic_DNA"/>
</dbReference>
<feature type="domain" description="Ig-like" evidence="3">
    <location>
        <begin position="1269"/>
        <end position="1346"/>
    </location>
</feature>
<dbReference type="RefSeq" id="WP_110998278.1">
    <property type="nucleotide sequence ID" value="NZ_QKTW01000011.1"/>
</dbReference>
<dbReference type="InterPro" id="IPR006626">
    <property type="entry name" value="PbH1"/>
</dbReference>
<proteinExistence type="predicted"/>
<evidence type="ECO:0008006" key="6">
    <source>
        <dbReference type="Google" id="ProtNLM"/>
    </source>
</evidence>
<evidence type="ECO:0000259" key="3">
    <source>
        <dbReference type="Pfam" id="PF19081"/>
    </source>
</evidence>
<evidence type="ECO:0000313" key="5">
    <source>
        <dbReference type="Proteomes" id="UP000248745"/>
    </source>
</evidence>
<evidence type="ECO:0000259" key="2">
    <source>
        <dbReference type="Pfam" id="PF18962"/>
    </source>
</evidence>
<evidence type="ECO:0000256" key="1">
    <source>
        <dbReference type="SAM" id="SignalP"/>
    </source>
</evidence>
<dbReference type="Proteomes" id="UP000248745">
    <property type="component" value="Unassembled WGS sequence"/>
</dbReference>
<accession>A0A2W2AJ01</accession>
<evidence type="ECO:0000313" key="4">
    <source>
        <dbReference type="EMBL" id="PZF73552.1"/>
    </source>
</evidence>
<dbReference type="SMART" id="SM00710">
    <property type="entry name" value="PbH1"/>
    <property type="match status" value="12"/>
</dbReference>
<dbReference type="InterPro" id="IPR044023">
    <property type="entry name" value="Ig_7"/>
</dbReference>
<name>A0A2W2AJ01_9BACT</name>
<dbReference type="Pfam" id="PF19081">
    <property type="entry name" value="Ig_7"/>
    <property type="match status" value="2"/>
</dbReference>
<dbReference type="SUPFAM" id="SSF48726">
    <property type="entry name" value="Immunoglobulin"/>
    <property type="match status" value="1"/>
</dbReference>
<dbReference type="Gene3D" id="2.60.40.10">
    <property type="entry name" value="Immunoglobulins"/>
    <property type="match status" value="7"/>
</dbReference>
<dbReference type="OrthoDB" id="9792152at2"/>